<keyword evidence="3" id="KW-1133">Transmembrane helix</keyword>
<dbReference type="InterPro" id="IPR002656">
    <property type="entry name" value="Acyl_transf_3_dom"/>
</dbReference>
<feature type="transmembrane region" description="Helical" evidence="3">
    <location>
        <begin position="188"/>
        <end position="207"/>
    </location>
</feature>
<feature type="transmembrane region" description="Helical" evidence="3">
    <location>
        <begin position="252"/>
        <end position="269"/>
    </location>
</feature>
<feature type="domain" description="Acyltransferase 3" evidence="4">
    <location>
        <begin position="18"/>
        <end position="324"/>
    </location>
</feature>
<feature type="transmembrane region" description="Helical" evidence="3">
    <location>
        <begin position="164"/>
        <end position="183"/>
    </location>
</feature>
<name>A0ABZ2CC57_9BACI</name>
<comment type="similarity">
    <text evidence="2">Belongs to the acyltransferase 3 family.</text>
</comment>
<evidence type="ECO:0000313" key="6">
    <source>
        <dbReference type="Proteomes" id="UP001357223"/>
    </source>
</evidence>
<feature type="transmembrane region" description="Helical" evidence="3">
    <location>
        <begin position="311"/>
        <end position="329"/>
    </location>
</feature>
<feature type="transmembrane region" description="Helical" evidence="3">
    <location>
        <begin position="227"/>
        <end position="245"/>
    </location>
</feature>
<dbReference type="RefSeq" id="WP_338449549.1">
    <property type="nucleotide sequence ID" value="NZ_CP137640.1"/>
</dbReference>
<feature type="transmembrane region" description="Helical" evidence="3">
    <location>
        <begin position="95"/>
        <end position="114"/>
    </location>
</feature>
<evidence type="ECO:0000256" key="1">
    <source>
        <dbReference type="ARBA" id="ARBA00004370"/>
    </source>
</evidence>
<organism evidence="5 6">
    <name type="scientific">Niallia oryzisoli</name>
    <dbReference type="NCBI Taxonomy" id="1737571"/>
    <lineage>
        <taxon>Bacteria</taxon>
        <taxon>Bacillati</taxon>
        <taxon>Bacillota</taxon>
        <taxon>Bacilli</taxon>
        <taxon>Bacillales</taxon>
        <taxon>Bacillaceae</taxon>
        <taxon>Niallia</taxon>
    </lineage>
</organism>
<dbReference type="GO" id="GO:0016746">
    <property type="term" value="F:acyltransferase activity"/>
    <property type="evidence" value="ECO:0007669"/>
    <property type="project" value="UniProtKB-KW"/>
</dbReference>
<dbReference type="EMBL" id="CP137640">
    <property type="protein sequence ID" value="WVX80618.1"/>
    <property type="molecule type" value="Genomic_DNA"/>
</dbReference>
<evidence type="ECO:0000259" key="4">
    <source>
        <dbReference type="Pfam" id="PF01757"/>
    </source>
</evidence>
<keyword evidence="5" id="KW-0808">Transferase</keyword>
<dbReference type="Pfam" id="PF01757">
    <property type="entry name" value="Acyl_transf_3"/>
    <property type="match status" value="1"/>
</dbReference>
<dbReference type="PANTHER" id="PTHR23028:SF53">
    <property type="entry name" value="ACYL_TRANSF_3 DOMAIN-CONTAINING PROTEIN"/>
    <property type="match status" value="1"/>
</dbReference>
<dbReference type="EC" id="2.3.-.-" evidence="5"/>
<keyword evidence="3" id="KW-0812">Transmembrane</keyword>
<evidence type="ECO:0000313" key="5">
    <source>
        <dbReference type="EMBL" id="WVX80618.1"/>
    </source>
</evidence>
<protein>
    <submittedName>
        <fullName evidence="5">Acyltransferase</fullName>
        <ecNumber evidence="5">2.3.-.-</ecNumber>
    </submittedName>
</protein>
<sequence length="349" mass="39933">MKLQGRYLDEFLAGKKNNLDIIRFLAASLVILSHAYPLTIGHNATEPFGLFTNSQSTFGSLAVSIFFIISGFLITQSFERSKDIVRFSKARIFRIIPGLVVVVSLSVFILGPIFTTLNLVEYFTNPQTYEYLRTIFMYHIQYDLPGVFESNTAPVSVNGSLWTLWYEFLFYGVVGFLGVIRLLHKQTVIVAFIASTVLFHFGHGGYYTDLFRYFSAGMLFYLFRGKILQNVWLALLSLVIVFISAKLGKFNYLFPIFGGYFIFYIGYASKITLHHFSKYGDFSYGIYIYAFPVQQMVVNLFHNDITPLQNFIISYPITLCFAIASWHLVEEKALKLRNVALVKSIMSVH</sequence>
<feature type="transmembrane region" description="Helical" evidence="3">
    <location>
        <begin position="21"/>
        <end position="38"/>
    </location>
</feature>
<accession>A0ABZ2CC57</accession>
<comment type="subcellular location">
    <subcellularLocation>
        <location evidence="1">Membrane</location>
    </subcellularLocation>
</comment>
<feature type="transmembrane region" description="Helical" evidence="3">
    <location>
        <begin position="58"/>
        <end position="75"/>
    </location>
</feature>
<reference evidence="5 6" key="1">
    <citation type="submission" date="2023-10" db="EMBL/GenBank/DDBJ databases">
        <title>Niallia locisalis sp.nov. isolated from a salt pond sample.</title>
        <authorList>
            <person name="Li X.-J."/>
            <person name="Dong L."/>
        </authorList>
    </citation>
    <scope>NUCLEOTIDE SEQUENCE [LARGE SCALE GENOMIC DNA]</scope>
    <source>
        <strain evidence="5 6">DSM 29761</strain>
    </source>
</reference>
<evidence type="ECO:0000256" key="3">
    <source>
        <dbReference type="SAM" id="Phobius"/>
    </source>
</evidence>
<dbReference type="InterPro" id="IPR050879">
    <property type="entry name" value="Acyltransferase_3"/>
</dbReference>
<keyword evidence="5" id="KW-0012">Acyltransferase</keyword>
<gene>
    <name evidence="5" type="ORF">R4Z09_25805</name>
</gene>
<evidence type="ECO:0000256" key="2">
    <source>
        <dbReference type="ARBA" id="ARBA00007400"/>
    </source>
</evidence>
<keyword evidence="3" id="KW-0472">Membrane</keyword>
<dbReference type="Proteomes" id="UP001357223">
    <property type="component" value="Chromosome"/>
</dbReference>
<keyword evidence="6" id="KW-1185">Reference proteome</keyword>
<dbReference type="PANTHER" id="PTHR23028">
    <property type="entry name" value="ACETYLTRANSFERASE"/>
    <property type="match status" value="1"/>
</dbReference>
<proteinExistence type="inferred from homology"/>